<dbReference type="CDD" id="cd04301">
    <property type="entry name" value="NAT_SF"/>
    <property type="match status" value="1"/>
</dbReference>
<name>A0A231H7Y2_9NOCA</name>
<protein>
    <recommendedName>
        <fullName evidence="3">N-acetyltransferase domain-containing protein</fullName>
    </recommendedName>
</protein>
<dbReference type="GO" id="GO:0016747">
    <property type="term" value="F:acyltransferase activity, transferring groups other than amino-acyl groups"/>
    <property type="evidence" value="ECO:0007669"/>
    <property type="project" value="InterPro"/>
</dbReference>
<proteinExistence type="predicted"/>
<comment type="caution">
    <text evidence="4">The sequence shown here is derived from an EMBL/GenBank/DDBJ whole genome shotgun (WGS) entry which is preliminary data.</text>
</comment>
<accession>A0A231H7Y2</accession>
<dbReference type="InterPro" id="IPR016181">
    <property type="entry name" value="Acyl_CoA_acyltransferase"/>
</dbReference>
<gene>
    <name evidence="4" type="ORF">B7C42_03001</name>
</gene>
<keyword evidence="5" id="KW-1185">Reference proteome</keyword>
<dbReference type="PANTHER" id="PTHR43877">
    <property type="entry name" value="AMINOALKYLPHOSPHONATE N-ACETYLTRANSFERASE-RELATED-RELATED"/>
    <property type="match status" value="1"/>
</dbReference>
<dbReference type="SUPFAM" id="SSF55729">
    <property type="entry name" value="Acyl-CoA N-acyltransferases (Nat)"/>
    <property type="match status" value="1"/>
</dbReference>
<evidence type="ECO:0000256" key="2">
    <source>
        <dbReference type="ARBA" id="ARBA00023315"/>
    </source>
</evidence>
<dbReference type="Pfam" id="PF00583">
    <property type="entry name" value="Acetyltransf_1"/>
    <property type="match status" value="1"/>
</dbReference>
<dbReference type="RefSeq" id="WP_094025602.1">
    <property type="nucleotide sequence ID" value="NZ_NGAF01000005.1"/>
</dbReference>
<dbReference type="AlphaFoldDB" id="A0A231H7Y2"/>
<evidence type="ECO:0000313" key="5">
    <source>
        <dbReference type="Proteomes" id="UP000215506"/>
    </source>
</evidence>
<sequence length="132" mass="14886">MNPDLRIRFAVDDEALSRLHADAFGGDRTVVPWQARLERHSRSWVGAFASERLVGFVHAVWDGGNHAFLLDTAVAPDLRRQRIGSALVQALADDLRELGIEWLHVDFEPHLHSFYRDACGFRATDAGLLRLN</sequence>
<keyword evidence="1" id="KW-0808">Transferase</keyword>
<dbReference type="Gene3D" id="3.40.630.30">
    <property type="match status" value="1"/>
</dbReference>
<keyword evidence="2" id="KW-0012">Acyltransferase</keyword>
<evidence type="ECO:0000256" key="1">
    <source>
        <dbReference type="ARBA" id="ARBA00022679"/>
    </source>
</evidence>
<dbReference type="InterPro" id="IPR050832">
    <property type="entry name" value="Bact_Acetyltransf"/>
</dbReference>
<dbReference type="EMBL" id="NGAF01000005">
    <property type="protein sequence ID" value="OXR45044.1"/>
    <property type="molecule type" value="Genomic_DNA"/>
</dbReference>
<organism evidence="4 5">
    <name type="scientific">Nocardia cerradoensis</name>
    <dbReference type="NCBI Taxonomy" id="85688"/>
    <lineage>
        <taxon>Bacteria</taxon>
        <taxon>Bacillati</taxon>
        <taxon>Actinomycetota</taxon>
        <taxon>Actinomycetes</taxon>
        <taxon>Mycobacteriales</taxon>
        <taxon>Nocardiaceae</taxon>
        <taxon>Nocardia</taxon>
    </lineage>
</organism>
<dbReference type="PROSITE" id="PS51186">
    <property type="entry name" value="GNAT"/>
    <property type="match status" value="1"/>
</dbReference>
<reference evidence="4 5" key="1">
    <citation type="submission" date="2017-07" db="EMBL/GenBank/DDBJ databases">
        <title>First draft Genome Sequence of Nocardia cerradoensis isolated from human infection.</title>
        <authorList>
            <person name="Carrasco G."/>
        </authorList>
    </citation>
    <scope>NUCLEOTIDE SEQUENCE [LARGE SCALE GENOMIC DNA]</scope>
    <source>
        <strain evidence="4 5">CNM20130759</strain>
    </source>
</reference>
<dbReference type="InterPro" id="IPR000182">
    <property type="entry name" value="GNAT_dom"/>
</dbReference>
<dbReference type="Proteomes" id="UP000215506">
    <property type="component" value="Unassembled WGS sequence"/>
</dbReference>
<evidence type="ECO:0000259" key="3">
    <source>
        <dbReference type="PROSITE" id="PS51186"/>
    </source>
</evidence>
<feature type="domain" description="N-acetyltransferase" evidence="3">
    <location>
        <begin position="3"/>
        <end position="132"/>
    </location>
</feature>
<evidence type="ECO:0000313" key="4">
    <source>
        <dbReference type="EMBL" id="OXR45044.1"/>
    </source>
</evidence>